<evidence type="ECO:0000256" key="3">
    <source>
        <dbReference type="ARBA" id="ARBA00022679"/>
    </source>
</evidence>
<dbReference type="KEGG" id="ccv:CCV52592_0071"/>
<accession>A7H0X9</accession>
<reference evidence="8" key="1">
    <citation type="submission" date="2016-07" db="EMBL/GenBank/DDBJ databases">
        <title>Comparative genomics of the Campylobacter concisus group.</title>
        <authorList>
            <person name="Miller W.G."/>
            <person name="Yee E."/>
            <person name="Chapman M.H."/>
            <person name="Huynh S."/>
            <person name="Bono J.L."/>
            <person name="On S.L.W."/>
            <person name="StLeger J."/>
            <person name="Foster G."/>
            <person name="Parker C.T."/>
        </authorList>
    </citation>
    <scope>NUCLEOTIDE SEQUENCE</scope>
    <source>
        <strain evidence="8">525.92</strain>
    </source>
</reference>
<evidence type="ECO:0000256" key="1">
    <source>
        <dbReference type="ARBA" id="ARBA00001946"/>
    </source>
</evidence>
<evidence type="ECO:0000313" key="8">
    <source>
        <dbReference type="EMBL" id="EAU00317.2"/>
    </source>
</evidence>
<dbReference type="PANTHER" id="PTHR43281:SF1">
    <property type="entry name" value="FARNESYL DIPHOSPHATE SYNTHASE"/>
    <property type="match status" value="1"/>
</dbReference>
<dbReference type="SFLD" id="SFLDG01017">
    <property type="entry name" value="Polyprenyl_Transferase_Like"/>
    <property type="match status" value="1"/>
</dbReference>
<dbReference type="Gene3D" id="1.10.600.10">
    <property type="entry name" value="Farnesyl Diphosphate Synthase"/>
    <property type="match status" value="1"/>
</dbReference>
<keyword evidence="4" id="KW-0479">Metal-binding</keyword>
<evidence type="ECO:0000256" key="5">
    <source>
        <dbReference type="ARBA" id="ARBA00022842"/>
    </source>
</evidence>
<dbReference type="EC" id="2.5.1.10" evidence="8"/>
<gene>
    <name evidence="8" type="primary">ispA</name>
    <name evidence="8" type="ORF">CCV52592_0071</name>
</gene>
<dbReference type="EC" id="2.5.1.1" evidence="8"/>
<protein>
    <submittedName>
        <fullName evidence="8">Geranyl diphosphate synthase / farnesyl diphosphate synthase</fullName>
        <ecNumber evidence="8">2.5.1.1</ecNumber>
        <ecNumber evidence="8">2.5.1.10</ecNumber>
    </submittedName>
</protein>
<keyword evidence="3 7" id="KW-0808">Transferase</keyword>
<dbReference type="InterPro" id="IPR033749">
    <property type="entry name" value="Polyprenyl_synt_CS"/>
</dbReference>
<dbReference type="CDD" id="cd00685">
    <property type="entry name" value="Trans_IPPS_HT"/>
    <property type="match status" value="1"/>
</dbReference>
<dbReference type="PROSITE" id="PS00444">
    <property type="entry name" value="POLYPRENYL_SYNTHASE_2"/>
    <property type="match status" value="1"/>
</dbReference>
<dbReference type="STRING" id="360105.CCV52592_0071"/>
<dbReference type="InterPro" id="IPR008949">
    <property type="entry name" value="Isoprenoid_synthase_dom_sf"/>
</dbReference>
<comment type="cofactor">
    <cofactor evidence="1">
        <name>Mg(2+)</name>
        <dbReference type="ChEBI" id="CHEBI:18420"/>
    </cofactor>
</comment>
<evidence type="ECO:0000313" key="9">
    <source>
        <dbReference type="Proteomes" id="UP000006380"/>
    </source>
</evidence>
<keyword evidence="9" id="KW-1185">Reference proteome</keyword>
<evidence type="ECO:0000256" key="7">
    <source>
        <dbReference type="RuleBase" id="RU004466"/>
    </source>
</evidence>
<sequence>MTLLDEFIKFLNANLPKAPSFHPYYEEALGVMLKAGGKHFRAQLLLGVVDALRPQLTQNAMRVALGLEMMHTYSLIHDDLPAMDDAPLRRGVPTLHTRYDEVTAILAGDALNTQAFYEISRADLEAPVVVKCVEILSANAGASGMVLGQALDCFFENSDKADVKNAKNRLGLAQKRLNLDELEFLHIHKTAKLIAASLEMGAVIAALDAAQCERIYGIGLDLGLAFQIEDDLIDATSDESEAGKPVHNDVTKNSFTNLLGIDGARASKNELIAKIRRELSDMPKGVCNVVENLIDKHLKG</sequence>
<evidence type="ECO:0000256" key="2">
    <source>
        <dbReference type="ARBA" id="ARBA00006706"/>
    </source>
</evidence>
<dbReference type="SFLD" id="SFLDS00005">
    <property type="entry name" value="Isoprenoid_Synthase_Type_I"/>
    <property type="match status" value="1"/>
</dbReference>
<name>A7H0X9_CAMC5</name>
<keyword evidence="6" id="KW-0414">Isoprene biosynthesis</keyword>
<dbReference type="Proteomes" id="UP000006380">
    <property type="component" value="Chromosome"/>
</dbReference>
<dbReference type="InterPro" id="IPR000092">
    <property type="entry name" value="Polyprenyl_synt"/>
</dbReference>
<evidence type="ECO:0000256" key="4">
    <source>
        <dbReference type="ARBA" id="ARBA00022723"/>
    </source>
</evidence>
<dbReference type="EMBL" id="CP000767">
    <property type="protein sequence ID" value="EAU00317.2"/>
    <property type="molecule type" value="Genomic_DNA"/>
</dbReference>
<proteinExistence type="inferred from homology"/>
<dbReference type="PANTHER" id="PTHR43281">
    <property type="entry name" value="FARNESYL DIPHOSPHATE SYNTHASE"/>
    <property type="match status" value="1"/>
</dbReference>
<organism evidence="8 9">
    <name type="scientific">Campylobacter curvus (strain 525.92)</name>
    <dbReference type="NCBI Taxonomy" id="360105"/>
    <lineage>
        <taxon>Bacteria</taxon>
        <taxon>Pseudomonadati</taxon>
        <taxon>Campylobacterota</taxon>
        <taxon>Epsilonproteobacteria</taxon>
        <taxon>Campylobacterales</taxon>
        <taxon>Campylobacteraceae</taxon>
        <taxon>Campylobacter</taxon>
    </lineage>
</organism>
<dbReference type="GO" id="GO:0004161">
    <property type="term" value="F:dimethylallyltranstransferase activity"/>
    <property type="evidence" value="ECO:0007669"/>
    <property type="project" value="UniProtKB-EC"/>
</dbReference>
<dbReference type="Pfam" id="PF00348">
    <property type="entry name" value="polyprenyl_synt"/>
    <property type="match status" value="1"/>
</dbReference>
<dbReference type="HOGENOM" id="CLU_014015_0_1_7"/>
<dbReference type="FunFam" id="1.10.600.10:FF:000001">
    <property type="entry name" value="Geranylgeranyl diphosphate synthase"/>
    <property type="match status" value="1"/>
</dbReference>
<dbReference type="GO" id="GO:0004337">
    <property type="term" value="F:(2E,6E)-farnesyl diphosphate synthase activity"/>
    <property type="evidence" value="ECO:0007669"/>
    <property type="project" value="UniProtKB-EC"/>
</dbReference>
<dbReference type="SUPFAM" id="SSF48576">
    <property type="entry name" value="Terpenoid synthases"/>
    <property type="match status" value="1"/>
</dbReference>
<dbReference type="GO" id="GO:0046872">
    <property type="term" value="F:metal ion binding"/>
    <property type="evidence" value="ECO:0007669"/>
    <property type="project" value="UniProtKB-KW"/>
</dbReference>
<evidence type="ECO:0000256" key="6">
    <source>
        <dbReference type="ARBA" id="ARBA00023229"/>
    </source>
</evidence>
<dbReference type="GO" id="GO:0016114">
    <property type="term" value="P:terpenoid biosynthetic process"/>
    <property type="evidence" value="ECO:0007669"/>
    <property type="project" value="UniProtKB-ARBA"/>
</dbReference>
<dbReference type="OrthoDB" id="9805316at2"/>
<dbReference type="AlphaFoldDB" id="A7H0X9"/>
<keyword evidence="5" id="KW-0460">Magnesium</keyword>
<comment type="similarity">
    <text evidence="2 7">Belongs to the FPP/GGPP synthase family.</text>
</comment>
<dbReference type="PROSITE" id="PS00723">
    <property type="entry name" value="POLYPRENYL_SYNTHASE_1"/>
    <property type="match status" value="1"/>
</dbReference>